<evidence type="ECO:0000259" key="6">
    <source>
        <dbReference type="PROSITE" id="PS50931"/>
    </source>
</evidence>
<evidence type="ECO:0000313" key="8">
    <source>
        <dbReference type="Proteomes" id="UP001470023"/>
    </source>
</evidence>
<dbReference type="EMBL" id="JBEPAZ010000068">
    <property type="protein sequence ID" value="MER6433741.1"/>
    <property type="molecule type" value="Genomic_DNA"/>
</dbReference>
<keyword evidence="3" id="KW-0238">DNA-binding</keyword>
<comment type="similarity">
    <text evidence="1">Belongs to the LysR transcriptional regulatory family.</text>
</comment>
<evidence type="ECO:0000313" key="7">
    <source>
        <dbReference type="EMBL" id="MER6433741.1"/>
    </source>
</evidence>
<dbReference type="Pfam" id="PF00126">
    <property type="entry name" value="HTH_1"/>
    <property type="match status" value="1"/>
</dbReference>
<organism evidence="7 8">
    <name type="scientific">Streptomyces sp. 900105245</name>
    <dbReference type="NCBI Taxonomy" id="3154379"/>
    <lineage>
        <taxon>Bacteria</taxon>
        <taxon>Bacillati</taxon>
        <taxon>Actinomycetota</taxon>
        <taxon>Actinomycetes</taxon>
        <taxon>Kitasatosporales</taxon>
        <taxon>Streptomycetaceae</taxon>
        <taxon>Streptomyces</taxon>
    </lineage>
</organism>
<dbReference type="PANTHER" id="PTHR30346:SF29">
    <property type="entry name" value="LYSR SUBSTRATE-BINDING"/>
    <property type="match status" value="1"/>
</dbReference>
<protein>
    <submittedName>
        <fullName evidence="7">LysR family transcriptional regulator</fullName>
    </submittedName>
</protein>
<gene>
    <name evidence="7" type="ORF">ABT272_39440</name>
</gene>
<reference evidence="7 8" key="1">
    <citation type="submission" date="2024-06" db="EMBL/GenBank/DDBJ databases">
        <title>The Natural Products Discovery Center: Release of the First 8490 Sequenced Strains for Exploring Actinobacteria Biosynthetic Diversity.</title>
        <authorList>
            <person name="Kalkreuter E."/>
            <person name="Kautsar S.A."/>
            <person name="Yang D."/>
            <person name="Bader C.D."/>
            <person name="Teijaro C.N."/>
            <person name="Fluegel L."/>
            <person name="Davis C.M."/>
            <person name="Simpson J.R."/>
            <person name="Lauterbach L."/>
            <person name="Steele A.D."/>
            <person name="Gui C."/>
            <person name="Meng S."/>
            <person name="Li G."/>
            <person name="Viehrig K."/>
            <person name="Ye F."/>
            <person name="Su P."/>
            <person name="Kiefer A.F."/>
            <person name="Nichols A."/>
            <person name="Cepeda A.J."/>
            <person name="Yan W."/>
            <person name="Fan B."/>
            <person name="Jiang Y."/>
            <person name="Adhikari A."/>
            <person name="Zheng C.-J."/>
            <person name="Schuster L."/>
            <person name="Cowan T.M."/>
            <person name="Smanski M.J."/>
            <person name="Chevrette M.G."/>
            <person name="De Carvalho L.P.S."/>
            <person name="Shen B."/>
        </authorList>
    </citation>
    <scope>NUCLEOTIDE SEQUENCE [LARGE SCALE GENOMIC DNA]</scope>
    <source>
        <strain evidence="7 8">NPDC001166</strain>
    </source>
</reference>
<keyword evidence="2" id="KW-0805">Transcription regulation</keyword>
<dbReference type="Proteomes" id="UP001470023">
    <property type="component" value="Unassembled WGS sequence"/>
</dbReference>
<evidence type="ECO:0000256" key="5">
    <source>
        <dbReference type="SAM" id="MobiDB-lite"/>
    </source>
</evidence>
<feature type="compositionally biased region" description="Basic and acidic residues" evidence="5">
    <location>
        <begin position="310"/>
        <end position="319"/>
    </location>
</feature>
<keyword evidence="4" id="KW-0804">Transcription</keyword>
<sequence length="319" mass="34196">MLEVRRLILLRDLAAHGTVTAVAELHGVTPSAVSQQLRLLEDETGTRLLERTGRSIHLTAAGQQLADDTEHVLTALEQAQERLYTGIGEPTGPLHLACFPSALAPVAAPLSEALESSHRNLRLHITEAEPEAAVRLLLQRRADIALLYRYTNLATPPHPGVETCILRTDPLDAVLRNDHPAAGPERNPIDLRELADTQWISAPPQTACGDAVLQACRSVGFTPQVRHICTDFSAMIALAASGGHTVLIPRMATTHLPPTLTARPVTDNTLTRTIETAVRHGTGHEPAIAAGLATLRALTDSTADTTQDPKVAENDGTLK</sequence>
<feature type="domain" description="HTH lysR-type" evidence="6">
    <location>
        <begin position="2"/>
        <end position="59"/>
    </location>
</feature>
<dbReference type="SUPFAM" id="SSF53850">
    <property type="entry name" value="Periplasmic binding protein-like II"/>
    <property type="match status" value="1"/>
</dbReference>
<dbReference type="InterPro" id="IPR036388">
    <property type="entry name" value="WH-like_DNA-bd_sf"/>
</dbReference>
<evidence type="ECO:0000256" key="3">
    <source>
        <dbReference type="ARBA" id="ARBA00023125"/>
    </source>
</evidence>
<feature type="region of interest" description="Disordered" evidence="5">
    <location>
        <begin position="300"/>
        <end position="319"/>
    </location>
</feature>
<name>A0ABV1UJ32_9ACTN</name>
<evidence type="ECO:0000256" key="2">
    <source>
        <dbReference type="ARBA" id="ARBA00023015"/>
    </source>
</evidence>
<dbReference type="RefSeq" id="WP_352065757.1">
    <property type="nucleotide sequence ID" value="NZ_JBEPAZ010000068.1"/>
</dbReference>
<evidence type="ECO:0000256" key="1">
    <source>
        <dbReference type="ARBA" id="ARBA00009437"/>
    </source>
</evidence>
<comment type="caution">
    <text evidence="7">The sequence shown here is derived from an EMBL/GenBank/DDBJ whole genome shotgun (WGS) entry which is preliminary data.</text>
</comment>
<dbReference type="InterPro" id="IPR036390">
    <property type="entry name" value="WH_DNA-bd_sf"/>
</dbReference>
<keyword evidence="8" id="KW-1185">Reference proteome</keyword>
<proteinExistence type="inferred from homology"/>
<dbReference type="PROSITE" id="PS50931">
    <property type="entry name" value="HTH_LYSR"/>
    <property type="match status" value="1"/>
</dbReference>
<dbReference type="SUPFAM" id="SSF46785">
    <property type="entry name" value="Winged helix' DNA-binding domain"/>
    <property type="match status" value="1"/>
</dbReference>
<dbReference type="PANTHER" id="PTHR30346">
    <property type="entry name" value="TRANSCRIPTIONAL DUAL REGULATOR HCAR-RELATED"/>
    <property type="match status" value="1"/>
</dbReference>
<dbReference type="Pfam" id="PF03466">
    <property type="entry name" value="LysR_substrate"/>
    <property type="match status" value="1"/>
</dbReference>
<dbReference type="Gene3D" id="3.40.190.10">
    <property type="entry name" value="Periplasmic binding protein-like II"/>
    <property type="match status" value="2"/>
</dbReference>
<evidence type="ECO:0000256" key="4">
    <source>
        <dbReference type="ARBA" id="ARBA00023163"/>
    </source>
</evidence>
<dbReference type="Gene3D" id="1.10.10.10">
    <property type="entry name" value="Winged helix-like DNA-binding domain superfamily/Winged helix DNA-binding domain"/>
    <property type="match status" value="1"/>
</dbReference>
<dbReference type="InterPro" id="IPR000847">
    <property type="entry name" value="LysR_HTH_N"/>
</dbReference>
<accession>A0ABV1UJ32</accession>
<dbReference type="InterPro" id="IPR005119">
    <property type="entry name" value="LysR_subst-bd"/>
</dbReference>